<dbReference type="EMBL" id="VSSQ01005113">
    <property type="protein sequence ID" value="MPM27902.1"/>
    <property type="molecule type" value="Genomic_DNA"/>
</dbReference>
<name>A0A644YH09_9ZZZZ</name>
<comment type="caution">
    <text evidence="2">The sequence shown here is derived from an EMBL/GenBank/DDBJ whole genome shotgun (WGS) entry which is preliminary data.</text>
</comment>
<protein>
    <submittedName>
        <fullName evidence="2">Uncharacterized protein</fullName>
    </submittedName>
</protein>
<feature type="compositionally biased region" description="Basic and acidic residues" evidence="1">
    <location>
        <begin position="7"/>
        <end position="19"/>
    </location>
</feature>
<feature type="compositionally biased region" description="Basic and acidic residues" evidence="1">
    <location>
        <begin position="47"/>
        <end position="65"/>
    </location>
</feature>
<feature type="compositionally biased region" description="Basic and acidic residues" evidence="1">
    <location>
        <begin position="88"/>
        <end position="99"/>
    </location>
</feature>
<feature type="region of interest" description="Disordered" evidence="1">
    <location>
        <begin position="1"/>
        <end position="133"/>
    </location>
</feature>
<accession>A0A644YH09</accession>
<proteinExistence type="predicted"/>
<evidence type="ECO:0000256" key="1">
    <source>
        <dbReference type="SAM" id="MobiDB-lite"/>
    </source>
</evidence>
<evidence type="ECO:0000313" key="2">
    <source>
        <dbReference type="EMBL" id="MPM27902.1"/>
    </source>
</evidence>
<reference evidence="2" key="1">
    <citation type="submission" date="2019-08" db="EMBL/GenBank/DDBJ databases">
        <authorList>
            <person name="Kucharzyk K."/>
            <person name="Murdoch R.W."/>
            <person name="Higgins S."/>
            <person name="Loffler F."/>
        </authorList>
    </citation>
    <scope>NUCLEOTIDE SEQUENCE</scope>
</reference>
<organism evidence="2">
    <name type="scientific">bioreactor metagenome</name>
    <dbReference type="NCBI Taxonomy" id="1076179"/>
    <lineage>
        <taxon>unclassified sequences</taxon>
        <taxon>metagenomes</taxon>
        <taxon>ecological metagenomes</taxon>
    </lineage>
</organism>
<dbReference type="AlphaFoldDB" id="A0A644YH09"/>
<sequence>MIDQPAADERHRQPHDETNRQAGEQSRPRRLDAAPAILCPEKLSHHRAGEVDGHDRKTGKPEIKDARHRRRRQLQRRIPSQKNTVGDLHGRERCAHQDQRISNMPDFPVASGRGEFAAGDPAQRITANGGDGG</sequence>
<feature type="compositionally biased region" description="Basic residues" evidence="1">
    <location>
        <begin position="66"/>
        <end position="75"/>
    </location>
</feature>
<gene>
    <name evidence="2" type="ORF">SDC9_74417</name>
</gene>